<comment type="caution">
    <text evidence="1">The sequence shown here is derived from an EMBL/GenBank/DDBJ whole genome shotgun (WGS) entry which is preliminary data.</text>
</comment>
<dbReference type="RefSeq" id="WP_379722050.1">
    <property type="nucleotide sequence ID" value="NZ_JBHRYJ010000001.1"/>
</dbReference>
<reference evidence="2" key="1">
    <citation type="journal article" date="2019" name="Int. J. Syst. Evol. Microbiol.">
        <title>The Global Catalogue of Microorganisms (GCM) 10K type strain sequencing project: providing services to taxonomists for standard genome sequencing and annotation.</title>
        <authorList>
            <consortium name="The Broad Institute Genomics Platform"/>
            <consortium name="The Broad Institute Genome Sequencing Center for Infectious Disease"/>
            <person name="Wu L."/>
            <person name="Ma J."/>
        </authorList>
    </citation>
    <scope>NUCLEOTIDE SEQUENCE [LARGE SCALE GENOMIC DNA]</scope>
    <source>
        <strain evidence="2">KCTC 42182</strain>
    </source>
</reference>
<organism evidence="1 2">
    <name type="scientific">Ferrovibrio xuzhouensis</name>
    <dbReference type="NCBI Taxonomy" id="1576914"/>
    <lineage>
        <taxon>Bacteria</taxon>
        <taxon>Pseudomonadati</taxon>
        <taxon>Pseudomonadota</taxon>
        <taxon>Alphaproteobacteria</taxon>
        <taxon>Rhodospirillales</taxon>
        <taxon>Rhodospirillaceae</taxon>
        <taxon>Ferrovibrio</taxon>
    </lineage>
</organism>
<name>A0ABV7VC41_9PROT</name>
<dbReference type="EMBL" id="JBHRYJ010000001">
    <property type="protein sequence ID" value="MFC3674689.1"/>
    <property type="molecule type" value="Genomic_DNA"/>
</dbReference>
<accession>A0ABV7VC41</accession>
<keyword evidence="2" id="KW-1185">Reference proteome</keyword>
<sequence>MHLQYFNQRPSNRRRMAAAALDRAQREREERAREFQRLCGAIMVLADNDTPVTVNNLTGTYGFAPIFLQSRCAEAARWVADKRPDLAEKVDHMNGAQ</sequence>
<evidence type="ECO:0000313" key="1">
    <source>
        <dbReference type="EMBL" id="MFC3674689.1"/>
    </source>
</evidence>
<protein>
    <submittedName>
        <fullName evidence="1">Uncharacterized protein</fullName>
    </submittedName>
</protein>
<proteinExistence type="predicted"/>
<evidence type="ECO:0000313" key="2">
    <source>
        <dbReference type="Proteomes" id="UP001595711"/>
    </source>
</evidence>
<gene>
    <name evidence="1" type="ORF">ACFOOQ_03980</name>
</gene>
<dbReference type="Proteomes" id="UP001595711">
    <property type="component" value="Unassembled WGS sequence"/>
</dbReference>